<dbReference type="OrthoDB" id="4331766at2"/>
<organism evidence="1 2">
    <name type="scientific">Cryobacterium melibiosiphilum</name>
    <dbReference type="NCBI Taxonomy" id="995039"/>
    <lineage>
        <taxon>Bacteria</taxon>
        <taxon>Bacillati</taxon>
        <taxon>Actinomycetota</taxon>
        <taxon>Actinomycetes</taxon>
        <taxon>Micrococcales</taxon>
        <taxon>Microbacteriaceae</taxon>
        <taxon>Cryobacterium</taxon>
    </lineage>
</organism>
<name>A0A3A5N0M5_9MICO</name>
<dbReference type="Gene3D" id="3.10.20.30">
    <property type="match status" value="1"/>
</dbReference>
<proteinExistence type="predicted"/>
<dbReference type="InterPro" id="IPR003749">
    <property type="entry name" value="ThiS/MoaD-like"/>
</dbReference>
<dbReference type="AlphaFoldDB" id="A0A3A5N0M5"/>
<dbReference type="SUPFAM" id="SSF54285">
    <property type="entry name" value="MoaD/ThiS"/>
    <property type="match status" value="1"/>
</dbReference>
<dbReference type="InterPro" id="IPR016155">
    <property type="entry name" value="Mopterin_synth/thiamin_S_b"/>
</dbReference>
<evidence type="ECO:0000313" key="2">
    <source>
        <dbReference type="Proteomes" id="UP000272015"/>
    </source>
</evidence>
<dbReference type="Pfam" id="PF02597">
    <property type="entry name" value="ThiS"/>
    <property type="match status" value="1"/>
</dbReference>
<protein>
    <submittedName>
        <fullName evidence="1">MoaD/ThiS family protein</fullName>
    </submittedName>
</protein>
<keyword evidence="2" id="KW-1185">Reference proteome</keyword>
<dbReference type="InterPro" id="IPR012675">
    <property type="entry name" value="Beta-grasp_dom_sf"/>
</dbReference>
<dbReference type="Proteomes" id="UP000272015">
    <property type="component" value="Unassembled WGS sequence"/>
</dbReference>
<gene>
    <name evidence="1" type="ORF">D6T64_03060</name>
</gene>
<sequence length="79" mass="8127">MVSIRFFAGAAEAAGTESLNLETTTVGALRHDLVERFGPDFARILGLCALLVNGTRAADDATPLPEAATVDVLPPFAGG</sequence>
<comment type="caution">
    <text evidence="1">The sequence shown here is derived from an EMBL/GenBank/DDBJ whole genome shotgun (WGS) entry which is preliminary data.</text>
</comment>
<reference evidence="1 2" key="1">
    <citation type="submission" date="2018-09" db="EMBL/GenBank/DDBJ databases">
        <title>Novel species of Cryobacterium.</title>
        <authorList>
            <person name="Liu Q."/>
            <person name="Xin Y.-H."/>
        </authorList>
    </citation>
    <scope>NUCLEOTIDE SEQUENCE [LARGE SCALE GENOMIC DNA]</scope>
    <source>
        <strain evidence="1 2">Hh39</strain>
    </source>
</reference>
<accession>A0A3A5N0M5</accession>
<dbReference type="EMBL" id="QZVS01000055">
    <property type="protein sequence ID" value="RJT90874.1"/>
    <property type="molecule type" value="Genomic_DNA"/>
</dbReference>
<evidence type="ECO:0000313" key="1">
    <source>
        <dbReference type="EMBL" id="RJT90874.1"/>
    </source>
</evidence>